<dbReference type="Pfam" id="PF26239">
    <property type="entry name" value="DUF8054"/>
    <property type="match status" value="1"/>
</dbReference>
<dbReference type="Proteomes" id="UP000308037">
    <property type="component" value="Unassembled WGS sequence"/>
</dbReference>
<dbReference type="RefSeq" id="WP_137276715.1">
    <property type="nucleotide sequence ID" value="NZ_QKNX01000003.1"/>
</dbReference>
<evidence type="ECO:0000259" key="1">
    <source>
        <dbReference type="Pfam" id="PF26239"/>
    </source>
</evidence>
<protein>
    <recommendedName>
        <fullName evidence="1">DUF8054 domain-containing protein</fullName>
    </recommendedName>
</protein>
<sequence length="174" mass="18634">MIPDGELRRSRVLTDLSPALEDALEQRLDGYALVSPRDALLGDADECGVITFEAGVATLAYHTGTDRGGPTALDDTGSPPYHFELYALDADALDLPHRTDALRIPPGTVADRLADDPELAGRIRGTANDTEPADISAVESFLDDAEAVSELRDDARRDALDRADEWGFADAIDG</sequence>
<evidence type="ECO:0000313" key="3">
    <source>
        <dbReference type="Proteomes" id="UP000308037"/>
    </source>
</evidence>
<comment type="caution">
    <text evidence="2">The sequence shown here is derived from an EMBL/GenBank/DDBJ whole genome shotgun (WGS) entry which is preliminary data.</text>
</comment>
<organism evidence="2 3">
    <name type="scientific">Natronomonas salsuginis</name>
    <dbReference type="NCBI Taxonomy" id="2217661"/>
    <lineage>
        <taxon>Archaea</taxon>
        <taxon>Methanobacteriati</taxon>
        <taxon>Methanobacteriota</taxon>
        <taxon>Stenosarchaea group</taxon>
        <taxon>Halobacteria</taxon>
        <taxon>Halobacteriales</taxon>
        <taxon>Natronomonadaceae</taxon>
        <taxon>Natronomonas</taxon>
    </lineage>
</organism>
<dbReference type="OrthoDB" id="267121at2157"/>
<accession>A0A4U5JCV0</accession>
<keyword evidence="3" id="KW-1185">Reference proteome</keyword>
<feature type="domain" description="DUF8054" evidence="1">
    <location>
        <begin position="2"/>
        <end position="168"/>
    </location>
</feature>
<gene>
    <name evidence="2" type="ORF">DM868_09890</name>
</gene>
<name>A0A4U5JCV0_9EURY</name>
<dbReference type="EMBL" id="QKNX01000003">
    <property type="protein sequence ID" value="TKR25708.1"/>
    <property type="molecule type" value="Genomic_DNA"/>
</dbReference>
<dbReference type="InterPro" id="IPR058367">
    <property type="entry name" value="DUF8054"/>
</dbReference>
<proteinExistence type="predicted"/>
<reference evidence="2 3" key="1">
    <citation type="submission" date="2019-04" db="EMBL/GenBank/DDBJ databases">
        <title>Natronomonas sp. F20-122 a newhaloarchaeon isolated from a saline saltern of Isla Bacuta, Huelva, Spain.</title>
        <authorList>
            <person name="Duran-Viseras A."/>
            <person name="Sanchez-Porro C."/>
            <person name="Ventosa A."/>
        </authorList>
    </citation>
    <scope>NUCLEOTIDE SEQUENCE [LARGE SCALE GENOMIC DNA]</scope>
    <source>
        <strain evidence="2 3">F20-122</strain>
    </source>
</reference>
<evidence type="ECO:0000313" key="2">
    <source>
        <dbReference type="EMBL" id="TKR25708.1"/>
    </source>
</evidence>
<dbReference type="AlphaFoldDB" id="A0A4U5JCV0"/>